<dbReference type="CDD" id="cd21740">
    <property type="entry name" value="C2_II_SUZ12"/>
    <property type="match status" value="1"/>
</dbReference>
<protein>
    <submittedName>
        <fullName evidence="12">Polycomb protein suz12-like</fullName>
    </submittedName>
</protein>
<feature type="domain" description="Polycomb protein VEFS-Box" evidence="9">
    <location>
        <begin position="515"/>
        <end position="634"/>
    </location>
</feature>
<evidence type="ECO:0000256" key="6">
    <source>
        <dbReference type="ARBA" id="ARBA00023015"/>
    </source>
</evidence>
<comment type="similarity">
    <text evidence="1">Belongs to the VEFS (VRN2-EMF2-FIS2-SU(Z)12) family.</text>
</comment>
<dbReference type="Proteomes" id="UP000694865">
    <property type="component" value="Unplaced"/>
</dbReference>
<evidence type="ECO:0000259" key="10">
    <source>
        <dbReference type="Pfam" id="PF23320"/>
    </source>
</evidence>
<dbReference type="Pfam" id="PF23320">
    <property type="entry name" value="Zn_SUZ12"/>
    <property type="match status" value="1"/>
</dbReference>
<organism evidence="11 12">
    <name type="scientific">Saccoglossus kowalevskii</name>
    <name type="common">Acorn worm</name>
    <dbReference type="NCBI Taxonomy" id="10224"/>
    <lineage>
        <taxon>Eukaryota</taxon>
        <taxon>Metazoa</taxon>
        <taxon>Hemichordata</taxon>
        <taxon>Enteropneusta</taxon>
        <taxon>Harrimaniidae</taxon>
        <taxon>Saccoglossus</taxon>
    </lineage>
</organism>
<keyword evidence="3" id="KW-0863">Zinc-finger</keyword>
<feature type="region of interest" description="Disordered" evidence="8">
    <location>
        <begin position="215"/>
        <end position="237"/>
    </location>
</feature>
<sequence>MAPLKHENGRDSPRKPKFEQLQADHELFLQAFEKPTQIYRFLRTRNLISPVFLHRTLAYMNPRMSRNHTRRKDFKVDSILEKITAKRNAEIETESLKAGYLNMKFTGFFYKKSNLNGDANRLPSTLSVEDECHSVKVEALLLKVCHKKRKDVSSPIMKISLGKSNVAINPLSSSVIAEELNTLSIASDKFSHANGHTVKSYVLVLRVNYPLPTPPPMSETMLNGEDQDSYDEPPKKRSKVSKYSCFEDDDIQYITYGAELVVYDKHRRCLLTDGDYELALQELGSRVNNRRTASWETIMDGKPVGPFEVFNIGPTLKFTLSWMSTATTDRQVCHVSRQLHTSPHKSHSIVTPEAMQNGNQEDEQSERDKDLAAVEKCRKELIQEPRKKQRIFYQFLYNNNTRQQTEARDDLHCPWCSLNCMKLYSLLKHLKLCHSRFTFTYMPHPKGARIDVSINERYDGSYSGNPQDLFTGYAFSRNGPCRRTPVTQVLVFRPGRPRPSLSEFLEPDDKEVDATRPFVSGHNRLYYHTHTCIPVRPEEIEVDSEEETDPDWLRKKTQLMIDEFTDVNEGEKELMKLWNLHVMKHNYIADGQMPVACRQFVVDKGEEIIRKELYRNFLFHLVNLYDFSLINACHINTTMAVLNNVRDKMKSTTSV</sequence>
<feature type="domain" description="Polycomb protein SUZ12-like zinc finger" evidence="10">
    <location>
        <begin position="389"/>
        <end position="456"/>
    </location>
</feature>
<evidence type="ECO:0000256" key="4">
    <source>
        <dbReference type="ARBA" id="ARBA00022833"/>
    </source>
</evidence>
<dbReference type="CDD" id="cd21551">
    <property type="entry name" value="VEFS-box_SUZ12"/>
    <property type="match status" value="1"/>
</dbReference>
<accession>A0ABM0MMA9</accession>
<keyword evidence="4" id="KW-0862">Zinc</keyword>
<evidence type="ECO:0000313" key="12">
    <source>
        <dbReference type="RefSeq" id="XP_006821150.1"/>
    </source>
</evidence>
<evidence type="ECO:0000259" key="9">
    <source>
        <dbReference type="Pfam" id="PF09733"/>
    </source>
</evidence>
<keyword evidence="7" id="KW-0804">Transcription</keyword>
<keyword evidence="5" id="KW-0156">Chromatin regulator</keyword>
<dbReference type="PANTHER" id="PTHR22597:SF0">
    <property type="entry name" value="POLYCOMB PROTEIN SUZ12"/>
    <property type="match status" value="1"/>
</dbReference>
<evidence type="ECO:0000256" key="8">
    <source>
        <dbReference type="SAM" id="MobiDB-lite"/>
    </source>
</evidence>
<proteinExistence type="inferred from homology"/>
<dbReference type="CDD" id="cd21750">
    <property type="entry name" value="ZnB-Zn_SUZ12"/>
    <property type="match status" value="1"/>
</dbReference>
<evidence type="ECO:0000256" key="2">
    <source>
        <dbReference type="ARBA" id="ARBA00022723"/>
    </source>
</evidence>
<gene>
    <name evidence="12" type="primary">LOC102810428</name>
</gene>
<name>A0ABM0MMA9_SACKO</name>
<dbReference type="RefSeq" id="XP_006821150.1">
    <property type="nucleotide sequence ID" value="XM_006821087.1"/>
</dbReference>
<keyword evidence="2" id="KW-0479">Metal-binding</keyword>
<evidence type="ECO:0000256" key="1">
    <source>
        <dbReference type="ARBA" id="ARBA00007416"/>
    </source>
</evidence>
<evidence type="ECO:0000256" key="3">
    <source>
        <dbReference type="ARBA" id="ARBA00022771"/>
    </source>
</evidence>
<evidence type="ECO:0000256" key="5">
    <source>
        <dbReference type="ARBA" id="ARBA00022853"/>
    </source>
</evidence>
<dbReference type="InterPro" id="IPR019135">
    <property type="entry name" value="Polycomb_protein_VEFS-Box"/>
</dbReference>
<dbReference type="Pfam" id="PF09733">
    <property type="entry name" value="VEFS-Box"/>
    <property type="match status" value="1"/>
</dbReference>
<keyword evidence="11" id="KW-1185">Reference proteome</keyword>
<evidence type="ECO:0000256" key="7">
    <source>
        <dbReference type="ARBA" id="ARBA00023163"/>
    </source>
</evidence>
<dbReference type="InterPro" id="IPR057540">
    <property type="entry name" value="Znf_SUZ12"/>
</dbReference>
<feature type="region of interest" description="Disordered" evidence="8">
    <location>
        <begin position="340"/>
        <end position="370"/>
    </location>
</feature>
<evidence type="ECO:0000313" key="11">
    <source>
        <dbReference type="Proteomes" id="UP000694865"/>
    </source>
</evidence>
<dbReference type="GeneID" id="102810428"/>
<keyword evidence="6" id="KW-0805">Transcription regulation</keyword>
<dbReference type="PANTHER" id="PTHR22597">
    <property type="entry name" value="POLYCOMB GROUP PROTEIN"/>
    <property type="match status" value="1"/>
</dbReference>
<reference evidence="12" key="1">
    <citation type="submission" date="2025-08" db="UniProtKB">
        <authorList>
            <consortium name="RefSeq"/>
        </authorList>
    </citation>
    <scope>IDENTIFICATION</scope>
    <source>
        <tissue evidence="12">Testes</tissue>
    </source>
</reference>